<accession>A0A395RS24</accession>
<dbReference type="InterPro" id="IPR052523">
    <property type="entry name" value="Trichothecene_AcTrans"/>
</dbReference>
<evidence type="ECO:0000259" key="1">
    <source>
        <dbReference type="PROSITE" id="PS51186"/>
    </source>
</evidence>
<dbReference type="Proteomes" id="UP000266152">
    <property type="component" value="Unassembled WGS sequence"/>
</dbReference>
<dbReference type="PANTHER" id="PTHR42791:SF16">
    <property type="entry name" value="N-ACETYLTRANSFERASE DOMAIN-CONTAINING PROTEIN"/>
    <property type="match status" value="1"/>
</dbReference>
<protein>
    <recommendedName>
        <fullName evidence="1">N-acetyltransferase domain-containing protein</fullName>
    </recommendedName>
</protein>
<organism evidence="2 3">
    <name type="scientific">Fusarium sporotrichioides</name>
    <dbReference type="NCBI Taxonomy" id="5514"/>
    <lineage>
        <taxon>Eukaryota</taxon>
        <taxon>Fungi</taxon>
        <taxon>Dikarya</taxon>
        <taxon>Ascomycota</taxon>
        <taxon>Pezizomycotina</taxon>
        <taxon>Sordariomycetes</taxon>
        <taxon>Hypocreomycetidae</taxon>
        <taxon>Hypocreales</taxon>
        <taxon>Nectriaceae</taxon>
        <taxon>Fusarium</taxon>
    </lineage>
</organism>
<feature type="domain" description="N-acetyltransferase" evidence="1">
    <location>
        <begin position="95"/>
        <end position="234"/>
    </location>
</feature>
<name>A0A395RS24_FUSSP</name>
<dbReference type="CDD" id="cd04301">
    <property type="entry name" value="NAT_SF"/>
    <property type="match status" value="1"/>
</dbReference>
<sequence length="235" mass="27120">MSGTTLRNATYSELPDISHVMSKAFWNEKLFGDMIHPHREAYPSDPDLYWLRRLRVDFWDYRSQYIVAIARNERGKEVIAGVAHWERLGDGGKMLECSYLDPRNLLKPLSSLAMNIHARIWPNRAADPKNEDIIERSYPYFQHIWSGKRAESWYLAVLAVHPDFQGKGVGRKLAKWGIEQAQAEGVCASLIAAEGTDEFYRKLDFEEQFGRATIGECNPLANIGGSYVYWYWPRT</sequence>
<dbReference type="Gene3D" id="3.40.630.30">
    <property type="match status" value="1"/>
</dbReference>
<dbReference type="Pfam" id="PF13508">
    <property type="entry name" value="Acetyltransf_7"/>
    <property type="match status" value="1"/>
</dbReference>
<dbReference type="PANTHER" id="PTHR42791">
    <property type="entry name" value="GNAT FAMILY ACETYLTRANSFERASE"/>
    <property type="match status" value="1"/>
</dbReference>
<comment type="caution">
    <text evidence="2">The sequence shown here is derived from an EMBL/GenBank/DDBJ whole genome shotgun (WGS) entry which is preliminary data.</text>
</comment>
<evidence type="ECO:0000313" key="2">
    <source>
        <dbReference type="EMBL" id="RGP62948.1"/>
    </source>
</evidence>
<gene>
    <name evidence="2" type="ORF">FSPOR_8932</name>
</gene>
<dbReference type="GO" id="GO:0016747">
    <property type="term" value="F:acyltransferase activity, transferring groups other than amino-acyl groups"/>
    <property type="evidence" value="ECO:0007669"/>
    <property type="project" value="InterPro"/>
</dbReference>
<proteinExistence type="predicted"/>
<evidence type="ECO:0000313" key="3">
    <source>
        <dbReference type="Proteomes" id="UP000266152"/>
    </source>
</evidence>
<dbReference type="AlphaFoldDB" id="A0A395RS24"/>
<dbReference type="STRING" id="5514.A0A395RS24"/>
<keyword evidence="3" id="KW-1185">Reference proteome</keyword>
<dbReference type="PROSITE" id="PS51186">
    <property type="entry name" value="GNAT"/>
    <property type="match status" value="1"/>
</dbReference>
<dbReference type="InterPro" id="IPR016181">
    <property type="entry name" value="Acyl_CoA_acyltransferase"/>
</dbReference>
<dbReference type="SUPFAM" id="SSF55729">
    <property type="entry name" value="Acyl-CoA N-acyltransferases (Nat)"/>
    <property type="match status" value="1"/>
</dbReference>
<reference evidence="2 3" key="1">
    <citation type="journal article" date="2018" name="PLoS Pathog.">
        <title>Evolution of structural diversity of trichothecenes, a family of toxins produced by plant pathogenic and entomopathogenic fungi.</title>
        <authorList>
            <person name="Proctor R.H."/>
            <person name="McCormick S.P."/>
            <person name="Kim H.S."/>
            <person name="Cardoza R.E."/>
            <person name="Stanley A.M."/>
            <person name="Lindo L."/>
            <person name="Kelly A."/>
            <person name="Brown D.W."/>
            <person name="Lee T."/>
            <person name="Vaughan M.M."/>
            <person name="Alexander N.J."/>
            <person name="Busman M."/>
            <person name="Gutierrez S."/>
        </authorList>
    </citation>
    <scope>NUCLEOTIDE SEQUENCE [LARGE SCALE GENOMIC DNA]</scope>
    <source>
        <strain evidence="2 3">NRRL 3299</strain>
    </source>
</reference>
<dbReference type="InterPro" id="IPR000182">
    <property type="entry name" value="GNAT_dom"/>
</dbReference>
<dbReference type="EMBL" id="PXOF01000138">
    <property type="protein sequence ID" value="RGP62948.1"/>
    <property type="molecule type" value="Genomic_DNA"/>
</dbReference>